<reference evidence="1 2" key="1">
    <citation type="submission" date="2020-08" db="EMBL/GenBank/DDBJ databases">
        <title>Genomic Encyclopedia of Type Strains, Phase IV (KMG-V): Genome sequencing to study the core and pangenomes of soil and plant-associated prokaryotes.</title>
        <authorList>
            <person name="Whitman W."/>
        </authorList>
    </citation>
    <scope>NUCLEOTIDE SEQUENCE [LARGE SCALE GENOMIC DNA]</scope>
    <source>
        <strain evidence="1 2">M8US30</strain>
    </source>
</reference>
<gene>
    <name evidence="1" type="ORF">HDF10_004190</name>
</gene>
<evidence type="ECO:0000313" key="1">
    <source>
        <dbReference type="EMBL" id="MBB5346180.1"/>
    </source>
</evidence>
<dbReference type="EMBL" id="JACHDZ010000010">
    <property type="protein sequence ID" value="MBB5346180.1"/>
    <property type="molecule type" value="Genomic_DNA"/>
</dbReference>
<protein>
    <submittedName>
        <fullName evidence="1">Uncharacterized protein</fullName>
    </submittedName>
</protein>
<accession>A0A7W8JBL5</accession>
<dbReference type="Proteomes" id="UP000569092">
    <property type="component" value="Unassembled WGS sequence"/>
</dbReference>
<sequence length="127" mass="14751">MTEAILDMQERLRQRIGRPSRVRSIAIRFTEDEARELEDVASAQCTTVREWAREFLLREARRDDADALFTELVATRMLMVNLFKPLITGKPVSPEWVTEVMAAVRKEKRKAAQEVRRQYSEENAGGR</sequence>
<dbReference type="AlphaFoldDB" id="A0A7W8JBL5"/>
<proteinExistence type="predicted"/>
<evidence type="ECO:0000313" key="2">
    <source>
        <dbReference type="Proteomes" id="UP000569092"/>
    </source>
</evidence>
<organism evidence="1 2">
    <name type="scientific">Tunturiibacter lichenicola</name>
    <dbReference type="NCBI Taxonomy" id="2051959"/>
    <lineage>
        <taxon>Bacteria</taxon>
        <taxon>Pseudomonadati</taxon>
        <taxon>Acidobacteriota</taxon>
        <taxon>Terriglobia</taxon>
        <taxon>Terriglobales</taxon>
        <taxon>Acidobacteriaceae</taxon>
        <taxon>Tunturiibacter</taxon>
    </lineage>
</organism>
<comment type="caution">
    <text evidence="1">The sequence shown here is derived from an EMBL/GenBank/DDBJ whole genome shotgun (WGS) entry which is preliminary data.</text>
</comment>
<name>A0A7W8JBL5_9BACT</name>